<sequence length="174" mass="18813">MGAAISMVNYVLHKFREKEIEIGAKSLMNYAIDKSKELPTAVGNIGGNLMGNTADKWKELPLVLGELGGKVVDKCKELPVVIGNMGGNLMTSKVDKAILQHLIQVIKPYVISTAAALALIILLYYFPRCGGAARKLVIKMTKGISNCFRRSAASGSETSCEDDESSLEEFNDDS</sequence>
<keyword evidence="2" id="KW-1133">Transmembrane helix</keyword>
<accession>A0A7J7H0Y1</accession>
<dbReference type="Proteomes" id="UP000593564">
    <property type="component" value="Unassembled WGS sequence"/>
</dbReference>
<keyword evidence="4" id="KW-1185">Reference proteome</keyword>
<evidence type="ECO:0000256" key="1">
    <source>
        <dbReference type="SAM" id="MobiDB-lite"/>
    </source>
</evidence>
<evidence type="ECO:0000256" key="2">
    <source>
        <dbReference type="SAM" id="Phobius"/>
    </source>
</evidence>
<evidence type="ECO:0000313" key="4">
    <source>
        <dbReference type="Proteomes" id="UP000593564"/>
    </source>
</evidence>
<keyword evidence="2" id="KW-0812">Transmembrane</keyword>
<dbReference type="EMBL" id="JACBKZ010000007">
    <property type="protein sequence ID" value="KAF5945404.1"/>
    <property type="molecule type" value="Genomic_DNA"/>
</dbReference>
<organism evidence="3 4">
    <name type="scientific">Camellia sinensis</name>
    <name type="common">Tea plant</name>
    <name type="synonym">Thea sinensis</name>
    <dbReference type="NCBI Taxonomy" id="4442"/>
    <lineage>
        <taxon>Eukaryota</taxon>
        <taxon>Viridiplantae</taxon>
        <taxon>Streptophyta</taxon>
        <taxon>Embryophyta</taxon>
        <taxon>Tracheophyta</taxon>
        <taxon>Spermatophyta</taxon>
        <taxon>Magnoliopsida</taxon>
        <taxon>eudicotyledons</taxon>
        <taxon>Gunneridae</taxon>
        <taxon>Pentapetalae</taxon>
        <taxon>asterids</taxon>
        <taxon>Ericales</taxon>
        <taxon>Theaceae</taxon>
        <taxon>Camellia</taxon>
    </lineage>
</organism>
<dbReference type="AlphaFoldDB" id="A0A7J7H0Y1"/>
<proteinExistence type="predicted"/>
<comment type="caution">
    <text evidence="3">The sequence shown here is derived from an EMBL/GenBank/DDBJ whole genome shotgun (WGS) entry which is preliminary data.</text>
</comment>
<protein>
    <submittedName>
        <fullName evidence="3">Uncharacterized protein</fullName>
    </submittedName>
</protein>
<reference evidence="4" key="1">
    <citation type="journal article" date="2020" name="Nat. Commun.">
        <title>Genome assembly of wild tea tree DASZ reveals pedigree and selection history of tea varieties.</title>
        <authorList>
            <person name="Zhang W."/>
            <person name="Zhang Y."/>
            <person name="Qiu H."/>
            <person name="Guo Y."/>
            <person name="Wan H."/>
            <person name="Zhang X."/>
            <person name="Scossa F."/>
            <person name="Alseekh S."/>
            <person name="Zhang Q."/>
            <person name="Wang P."/>
            <person name="Xu L."/>
            <person name="Schmidt M.H."/>
            <person name="Jia X."/>
            <person name="Li D."/>
            <person name="Zhu A."/>
            <person name="Guo F."/>
            <person name="Chen W."/>
            <person name="Ni D."/>
            <person name="Usadel B."/>
            <person name="Fernie A.R."/>
            <person name="Wen W."/>
        </authorList>
    </citation>
    <scope>NUCLEOTIDE SEQUENCE [LARGE SCALE GENOMIC DNA]</scope>
    <source>
        <strain evidence="4">cv. G240</strain>
    </source>
</reference>
<keyword evidence="2" id="KW-0472">Membrane</keyword>
<feature type="transmembrane region" description="Helical" evidence="2">
    <location>
        <begin position="109"/>
        <end position="126"/>
    </location>
</feature>
<name>A0A7J7H0Y1_CAMSI</name>
<evidence type="ECO:0000313" key="3">
    <source>
        <dbReference type="EMBL" id="KAF5945404.1"/>
    </source>
</evidence>
<reference evidence="3 4" key="2">
    <citation type="submission" date="2020-07" db="EMBL/GenBank/DDBJ databases">
        <title>Genome assembly of wild tea tree DASZ reveals pedigree and selection history of tea varieties.</title>
        <authorList>
            <person name="Zhang W."/>
        </authorList>
    </citation>
    <scope>NUCLEOTIDE SEQUENCE [LARGE SCALE GENOMIC DNA]</scope>
    <source>
        <strain evidence="4">cv. G240</strain>
        <tissue evidence="3">Leaf</tissue>
    </source>
</reference>
<feature type="compositionally biased region" description="Acidic residues" evidence="1">
    <location>
        <begin position="159"/>
        <end position="174"/>
    </location>
</feature>
<feature type="region of interest" description="Disordered" evidence="1">
    <location>
        <begin position="153"/>
        <end position="174"/>
    </location>
</feature>
<gene>
    <name evidence="3" type="ORF">HYC85_015632</name>
</gene>